<evidence type="ECO:0000256" key="11">
    <source>
        <dbReference type="ARBA" id="ARBA00023277"/>
    </source>
</evidence>
<feature type="binding site" evidence="12">
    <location>
        <position position="270"/>
    </location>
    <ligand>
        <name>K(+)</name>
        <dbReference type="ChEBI" id="CHEBI:29103"/>
    </ligand>
</feature>
<comment type="catalytic activity">
    <reaction evidence="12">
        <text>D-ribose + ATP = D-ribose 5-phosphate + ADP + H(+)</text>
        <dbReference type="Rhea" id="RHEA:13697"/>
        <dbReference type="ChEBI" id="CHEBI:15378"/>
        <dbReference type="ChEBI" id="CHEBI:30616"/>
        <dbReference type="ChEBI" id="CHEBI:47013"/>
        <dbReference type="ChEBI" id="CHEBI:78346"/>
        <dbReference type="ChEBI" id="CHEBI:456216"/>
        <dbReference type="EC" id="2.7.1.15"/>
    </reaction>
</comment>
<keyword evidence="12" id="KW-0539">Nucleus</keyword>
<comment type="function">
    <text evidence="12">Catalyzes the phosphorylation of ribose at O-5 in a reaction requiring ATP and magnesium. The resulting D-ribose-5-phosphate can then be used either for sythesis of nucleotides, histidine, and tryptophan, or as a component of the pentose phosphate pathway.</text>
</comment>
<dbReference type="GO" id="GO:0046872">
    <property type="term" value="F:metal ion binding"/>
    <property type="evidence" value="ECO:0007669"/>
    <property type="project" value="UniProtKB-KW"/>
</dbReference>
<keyword evidence="15" id="KW-1185">Reference proteome</keyword>
<dbReference type="InterPro" id="IPR002173">
    <property type="entry name" value="Carboh/pur_kinase_PfkB_CS"/>
</dbReference>
<evidence type="ECO:0000259" key="13">
    <source>
        <dbReference type="Pfam" id="PF00294"/>
    </source>
</evidence>
<dbReference type="GO" id="GO:0005634">
    <property type="term" value="C:nucleus"/>
    <property type="evidence" value="ECO:0007669"/>
    <property type="project" value="UniProtKB-SubCell"/>
</dbReference>
<evidence type="ECO:0000256" key="7">
    <source>
        <dbReference type="ARBA" id="ARBA00022777"/>
    </source>
</evidence>
<dbReference type="GO" id="GO:0005524">
    <property type="term" value="F:ATP binding"/>
    <property type="evidence" value="ECO:0007669"/>
    <property type="project" value="UniProtKB-UniRule"/>
</dbReference>
<keyword evidence="5 12" id="KW-0479">Metal-binding</keyword>
<comment type="similarity">
    <text evidence="12">Belongs to the carbohydrate kinase PfkB family. Ribokinase subfamily.</text>
</comment>
<evidence type="ECO:0000256" key="12">
    <source>
        <dbReference type="HAMAP-Rule" id="MF_03215"/>
    </source>
</evidence>
<evidence type="ECO:0000256" key="1">
    <source>
        <dbReference type="ARBA" id="ARBA00005380"/>
    </source>
</evidence>
<gene>
    <name evidence="14" type="ORF">VE01_05643</name>
</gene>
<feature type="binding site" evidence="12">
    <location>
        <position position="310"/>
    </location>
    <ligand>
        <name>K(+)</name>
        <dbReference type="ChEBI" id="CHEBI:29103"/>
    </ligand>
</feature>
<feature type="binding site" evidence="12">
    <location>
        <position position="268"/>
    </location>
    <ligand>
        <name>K(+)</name>
        <dbReference type="ChEBI" id="CHEBI:29103"/>
    </ligand>
</feature>
<reference evidence="15" key="2">
    <citation type="journal article" date="2018" name="Nat. Commun.">
        <title>Extreme sensitivity to ultraviolet light in the fungal pathogen causing white-nose syndrome of bats.</title>
        <authorList>
            <person name="Palmer J.M."/>
            <person name="Drees K.P."/>
            <person name="Foster J.T."/>
            <person name="Lindner D.L."/>
        </authorList>
    </citation>
    <scope>NUCLEOTIDE SEQUENCE [LARGE SCALE GENOMIC DNA]</scope>
    <source>
        <strain evidence="15">UAMH 10579</strain>
    </source>
</reference>
<evidence type="ECO:0000256" key="10">
    <source>
        <dbReference type="ARBA" id="ARBA00022958"/>
    </source>
</evidence>
<comment type="cofactor">
    <cofactor evidence="12">
        <name>Mg(2+)</name>
        <dbReference type="ChEBI" id="CHEBI:18420"/>
    </cofactor>
    <text evidence="12">Requires a divalent cation, most likely magnesium in vivo, as an electrophilic catalyst to aid phosphoryl group transfer. It is the chelate of the metal and the nucleotide that is the actual substrate.</text>
</comment>
<dbReference type="GO" id="GO:0004747">
    <property type="term" value="F:ribokinase activity"/>
    <property type="evidence" value="ECO:0007669"/>
    <property type="project" value="UniProtKB-UniRule"/>
</dbReference>
<dbReference type="UniPathway" id="UPA00916">
    <property type="reaction ID" value="UER00889"/>
</dbReference>
<dbReference type="OrthoDB" id="415590at2759"/>
<feature type="binding site" evidence="12">
    <location>
        <position position="308"/>
    </location>
    <ligand>
        <name>K(+)</name>
        <dbReference type="ChEBI" id="CHEBI:29103"/>
    </ligand>
</feature>
<evidence type="ECO:0000256" key="3">
    <source>
        <dbReference type="ARBA" id="ARBA00016943"/>
    </source>
</evidence>
<organism evidence="14 15">
    <name type="scientific">Pseudogymnoascus verrucosus</name>
    <dbReference type="NCBI Taxonomy" id="342668"/>
    <lineage>
        <taxon>Eukaryota</taxon>
        <taxon>Fungi</taxon>
        <taxon>Dikarya</taxon>
        <taxon>Ascomycota</taxon>
        <taxon>Pezizomycotina</taxon>
        <taxon>Leotiomycetes</taxon>
        <taxon>Thelebolales</taxon>
        <taxon>Thelebolaceae</taxon>
        <taxon>Pseudogymnoascus</taxon>
    </lineage>
</organism>
<comment type="caution">
    <text evidence="12">Lacks conserved residue(s) required for the propagation of feature annotation.</text>
</comment>
<dbReference type="InterPro" id="IPR011877">
    <property type="entry name" value="Ribokinase"/>
</dbReference>
<comment type="similarity">
    <text evidence="1">Belongs to the carbohydrate kinase pfkB family.</text>
</comment>
<dbReference type="GeneID" id="28839029"/>
<keyword evidence="6 12" id="KW-0547">Nucleotide-binding</keyword>
<feature type="binding site" evidence="12">
    <location>
        <begin position="20"/>
        <end position="22"/>
    </location>
    <ligand>
        <name>substrate</name>
    </ligand>
</feature>
<accession>A0A1B8GKP0</accession>
<feature type="binding site" evidence="12">
    <location>
        <begin position="273"/>
        <end position="274"/>
    </location>
    <ligand>
        <name>ATP</name>
        <dbReference type="ChEBI" id="CHEBI:30616"/>
    </ligand>
</feature>
<evidence type="ECO:0000256" key="4">
    <source>
        <dbReference type="ARBA" id="ARBA00022679"/>
    </source>
</evidence>
<evidence type="ECO:0000256" key="8">
    <source>
        <dbReference type="ARBA" id="ARBA00022840"/>
    </source>
</evidence>
<dbReference type="PRINTS" id="PR00990">
    <property type="entry name" value="RIBOKINASE"/>
</dbReference>
<dbReference type="InterPro" id="IPR029056">
    <property type="entry name" value="Ribokinase-like"/>
</dbReference>
<dbReference type="AlphaFoldDB" id="A0A1B8GKP0"/>
<sequence>MASHESLLPLRLITIIGSLNADITTYTSRIPSGGETLHARSVKTGAGGKGGNQAAACAKLSRTRNDVNNGSADIRMIGAVGNDQHGQLLLNNLRASGVDISGITIQTEIETGVAIILVEESTGENRILLNGGANYSLSPSLFVTIPNPKPSLLILQLEIPLQTTLQILKAAREAGIEILLNPAPAIELPAEAYANLRHLILNETEASILSGYSVEQIKNDSLLPIAARVFHSRGVHNVVITLGSQGVFYSQDAGLSGFVKAKKVEVVDTTAAGDTFVGAYALEAVKVDFDIDVAVRKANAAAAKTVGKRGAQVAIPWADEVGPI</sequence>
<dbReference type="CDD" id="cd01174">
    <property type="entry name" value="ribokinase"/>
    <property type="match status" value="1"/>
</dbReference>
<dbReference type="Proteomes" id="UP000091956">
    <property type="component" value="Unassembled WGS sequence"/>
</dbReference>
<dbReference type="PANTHER" id="PTHR10584:SF166">
    <property type="entry name" value="RIBOKINASE"/>
    <property type="match status" value="1"/>
</dbReference>
<dbReference type="EC" id="2.7.1.15" evidence="2 12"/>
<feature type="binding site" evidence="12">
    <location>
        <position position="202"/>
    </location>
    <ligand>
        <name>ATP</name>
        <dbReference type="ChEBI" id="CHEBI:30616"/>
    </ligand>
</feature>
<dbReference type="GO" id="GO:0019303">
    <property type="term" value="P:D-ribose catabolic process"/>
    <property type="evidence" value="ECO:0007669"/>
    <property type="project" value="UniProtKB-UniRule"/>
</dbReference>
<dbReference type="Pfam" id="PF00294">
    <property type="entry name" value="PfkB"/>
    <property type="match status" value="1"/>
</dbReference>
<feature type="binding site" evidence="12">
    <location>
        <position position="158"/>
    </location>
    <ligand>
        <name>substrate</name>
    </ligand>
</feature>
<feature type="binding site" evidence="12">
    <location>
        <begin position="48"/>
        <end position="52"/>
    </location>
    <ligand>
        <name>substrate</name>
    </ligand>
</feature>
<dbReference type="Gene3D" id="3.40.1190.20">
    <property type="match status" value="1"/>
</dbReference>
<protein>
    <recommendedName>
        <fullName evidence="3 12">Ribokinase</fullName>
        <shortName evidence="12">RK</shortName>
        <ecNumber evidence="2 12">2.7.1.15</ecNumber>
    </recommendedName>
</protein>
<dbReference type="SUPFAM" id="SSF53613">
    <property type="entry name" value="Ribokinase-like"/>
    <property type="match status" value="1"/>
</dbReference>
<keyword evidence="7 12" id="KW-0418">Kinase</keyword>
<evidence type="ECO:0000256" key="6">
    <source>
        <dbReference type="ARBA" id="ARBA00022741"/>
    </source>
</evidence>
<reference evidence="14 15" key="1">
    <citation type="submission" date="2016-03" db="EMBL/GenBank/DDBJ databases">
        <title>Comparative genomics of Pseudogymnoascus destructans, the fungus causing white-nose syndrome of bats.</title>
        <authorList>
            <person name="Palmer J.M."/>
            <person name="Drees K.P."/>
            <person name="Foster J.T."/>
            <person name="Lindner D.L."/>
        </authorList>
    </citation>
    <scope>NUCLEOTIDE SEQUENCE [LARGE SCALE GENOMIC DNA]</scope>
    <source>
        <strain evidence="14 15">UAMH 10579</strain>
    </source>
</reference>
<keyword evidence="12" id="KW-0963">Cytoplasm</keyword>
<evidence type="ECO:0000256" key="5">
    <source>
        <dbReference type="ARBA" id="ARBA00022723"/>
    </source>
</evidence>
<evidence type="ECO:0000313" key="14">
    <source>
        <dbReference type="EMBL" id="OBT96402.1"/>
    </source>
</evidence>
<feature type="binding site" evidence="12">
    <location>
        <position position="305"/>
    </location>
    <ligand>
        <name>K(+)</name>
        <dbReference type="ChEBI" id="CHEBI:29103"/>
    </ligand>
</feature>
<comment type="pathway">
    <text evidence="12">Carbohydrate metabolism; D-ribose degradation; D-ribose 5-phosphate from beta-D-ribopyranose: step 2/2.</text>
</comment>
<dbReference type="HAMAP" id="MF_01987">
    <property type="entry name" value="Ribokinase"/>
    <property type="match status" value="1"/>
</dbReference>
<keyword evidence="8 12" id="KW-0067">ATP-binding</keyword>
<name>A0A1B8GKP0_9PEZI</name>
<evidence type="ECO:0000256" key="2">
    <source>
        <dbReference type="ARBA" id="ARBA00012035"/>
    </source>
</evidence>
<comment type="activity regulation">
    <text evidence="12">Activated by a monovalent cation that binds near, but not in, the active site. The most likely occupant of the site in vivo is potassium. Ion binding induces a conformational change that may alter substrate affinity.</text>
</comment>
<dbReference type="STRING" id="342668.A0A1B8GKP0"/>
<comment type="subcellular location">
    <subcellularLocation>
        <location evidence="12">Cytoplasm</location>
    </subcellularLocation>
    <subcellularLocation>
        <location evidence="12">Nucleus</location>
    </subcellularLocation>
</comment>
<evidence type="ECO:0000313" key="15">
    <source>
        <dbReference type="Proteomes" id="UP000091956"/>
    </source>
</evidence>
<dbReference type="EMBL" id="KV460228">
    <property type="protein sequence ID" value="OBT96402.1"/>
    <property type="molecule type" value="Genomic_DNA"/>
</dbReference>
<keyword evidence="9 12" id="KW-0460">Magnesium</keyword>
<feature type="binding site" evidence="12">
    <location>
        <position position="299"/>
    </location>
    <ligand>
        <name>ATP</name>
        <dbReference type="ChEBI" id="CHEBI:30616"/>
    </ligand>
</feature>
<comment type="subunit">
    <text evidence="12">Homodimer.</text>
</comment>
<feature type="domain" description="Carbohydrate kinase PfkB" evidence="13">
    <location>
        <begin position="12"/>
        <end position="317"/>
    </location>
</feature>
<dbReference type="RefSeq" id="XP_018130135.1">
    <property type="nucleotide sequence ID" value="XM_018275106.2"/>
</dbReference>
<dbReference type="InterPro" id="IPR002139">
    <property type="entry name" value="Ribo/fructo_kinase"/>
</dbReference>
<evidence type="ECO:0000256" key="9">
    <source>
        <dbReference type="ARBA" id="ARBA00022842"/>
    </source>
</evidence>
<keyword evidence="10 12" id="KW-0630">Potassium</keyword>
<dbReference type="PANTHER" id="PTHR10584">
    <property type="entry name" value="SUGAR KINASE"/>
    <property type="match status" value="1"/>
</dbReference>
<keyword evidence="11 12" id="KW-0119">Carbohydrate metabolism</keyword>
<feature type="active site" description="Proton acceptor" evidence="12">
    <location>
        <position position="274"/>
    </location>
</feature>
<dbReference type="InterPro" id="IPR011611">
    <property type="entry name" value="PfkB_dom"/>
</dbReference>
<proteinExistence type="inferred from homology"/>
<dbReference type="GO" id="GO:0005737">
    <property type="term" value="C:cytoplasm"/>
    <property type="evidence" value="ECO:0007669"/>
    <property type="project" value="UniProtKB-SubCell"/>
</dbReference>
<dbReference type="PROSITE" id="PS00584">
    <property type="entry name" value="PFKB_KINASES_2"/>
    <property type="match status" value="1"/>
</dbReference>
<feature type="binding site" evidence="12">
    <location>
        <begin position="241"/>
        <end position="246"/>
    </location>
    <ligand>
        <name>ATP</name>
        <dbReference type="ChEBI" id="CHEBI:30616"/>
    </ligand>
</feature>
<keyword evidence="4 12" id="KW-0808">Transferase</keyword>
<feature type="binding site" evidence="12">
    <location>
        <position position="274"/>
    </location>
    <ligand>
        <name>substrate</name>
    </ligand>
</feature>